<feature type="domain" description="Pilus formation protein N-terminal" evidence="2">
    <location>
        <begin position="67"/>
        <end position="133"/>
    </location>
</feature>
<sequence>MALLTDFSTLFPRRSRWAPLALTLAASAAWAQPTPAPESTTEPAATEVAPADYAAEAKGAEPSGVVVRVPPGQQTQFIIENVERVRVQQPGLVEASVGEPNQVMVQGLERGVSEVLVWRQDSKRPLSVRVEVSP</sequence>
<dbReference type="EMBL" id="CP012109">
    <property type="protein sequence ID" value="AKQ68721.1"/>
    <property type="molecule type" value="Genomic_DNA"/>
</dbReference>
<feature type="chain" id="PRO_5005212165" description="Pilus formation protein N-terminal domain-containing protein" evidence="1">
    <location>
        <begin position="32"/>
        <end position="134"/>
    </location>
</feature>
<evidence type="ECO:0000256" key="1">
    <source>
        <dbReference type="SAM" id="SignalP"/>
    </source>
</evidence>
<feature type="signal peptide" evidence="1">
    <location>
        <begin position="1"/>
        <end position="31"/>
    </location>
</feature>
<evidence type="ECO:0000313" key="4">
    <source>
        <dbReference type="Proteomes" id="UP000009026"/>
    </source>
</evidence>
<gene>
    <name evidence="3" type="ORF">A176_005633</name>
</gene>
<dbReference type="AlphaFoldDB" id="A0A0H4WZ46"/>
<dbReference type="RefSeq" id="WP_002635416.1">
    <property type="nucleotide sequence ID" value="NZ_CP012109.1"/>
</dbReference>
<organism evidence="3 4">
    <name type="scientific">Pseudomyxococcus hansupus</name>
    <dbReference type="NCBI Taxonomy" id="1297742"/>
    <lineage>
        <taxon>Bacteria</taxon>
        <taxon>Pseudomonadati</taxon>
        <taxon>Myxococcota</taxon>
        <taxon>Myxococcia</taxon>
        <taxon>Myxococcales</taxon>
        <taxon>Cystobacterineae</taxon>
        <taxon>Myxococcaceae</taxon>
        <taxon>Pseudomyxococcus</taxon>
    </lineage>
</organism>
<dbReference type="Proteomes" id="UP000009026">
    <property type="component" value="Chromosome"/>
</dbReference>
<name>A0A0H4WZ46_9BACT</name>
<dbReference type="OrthoDB" id="5525878at2"/>
<keyword evidence="1" id="KW-0732">Signal</keyword>
<keyword evidence="4" id="KW-1185">Reference proteome</keyword>
<dbReference type="InterPro" id="IPR032789">
    <property type="entry name" value="T2SS-T3SS_pil_N"/>
</dbReference>
<evidence type="ECO:0000313" key="3">
    <source>
        <dbReference type="EMBL" id="AKQ68721.1"/>
    </source>
</evidence>
<dbReference type="STRING" id="1297742.A176_005633"/>
<proteinExistence type="predicted"/>
<dbReference type="PATRIC" id="fig|1297742.4.peg.5729"/>
<protein>
    <recommendedName>
        <fullName evidence="2">Pilus formation protein N-terminal domain-containing protein</fullName>
    </recommendedName>
</protein>
<accession>A0A0H4WZ46</accession>
<dbReference type="Pfam" id="PF13629">
    <property type="entry name" value="T2SS-T3SS_pil_N"/>
    <property type="match status" value="1"/>
</dbReference>
<dbReference type="KEGG" id="mym:A176_005633"/>
<reference evidence="3 4" key="1">
    <citation type="journal article" date="2016" name="PLoS ONE">
        <title>Complete Genome Sequence and Comparative Genomics of a Novel Myxobacterium Myxococcus hansupus.</title>
        <authorList>
            <person name="Sharma G."/>
            <person name="Narwani T."/>
            <person name="Subramanian S."/>
        </authorList>
    </citation>
    <scope>NUCLEOTIDE SEQUENCE [LARGE SCALE GENOMIC DNA]</scope>
    <source>
        <strain evidence="4">mixupus</strain>
    </source>
</reference>
<evidence type="ECO:0000259" key="2">
    <source>
        <dbReference type="Pfam" id="PF13629"/>
    </source>
</evidence>